<dbReference type="RefSeq" id="WP_085142209.1">
    <property type="nucleotide sequence ID" value="NZ_LQOP01000029.1"/>
</dbReference>
<evidence type="ECO:0000256" key="2">
    <source>
        <dbReference type="SAM" id="MobiDB-lite"/>
    </source>
</evidence>
<name>A0ABX3V155_9MYCO</name>
<dbReference type="InterPro" id="IPR000030">
    <property type="entry name" value="PPE_dom"/>
</dbReference>
<feature type="region of interest" description="Disordered" evidence="2">
    <location>
        <begin position="76"/>
        <end position="97"/>
    </location>
</feature>
<organism evidence="4 5">
    <name type="scientific">Mycolicibacterium conceptionense</name>
    <dbReference type="NCBI Taxonomy" id="451644"/>
    <lineage>
        <taxon>Bacteria</taxon>
        <taxon>Bacillati</taxon>
        <taxon>Actinomycetota</taxon>
        <taxon>Actinomycetes</taxon>
        <taxon>Mycobacteriales</taxon>
        <taxon>Mycobacteriaceae</taxon>
        <taxon>Mycolicibacterium</taxon>
    </lineage>
</organism>
<sequence>MGKNVDIDPDGVRGASAVLNAAPTAPSGATVTPPAADATSVQVTTQLATLMGSLDIDTTSSNVRTADASTRLNTTAATYEEQETESSRSLSYSGPAASTSPVSVNMPTFTAPDIPAPPAVPAPGVIPTTGHEIAQLIHGGPGADSLDQAATTLENRATELDNAATTVRSARTDTINSWSSTAADQADTHISDLQTRYTEHAERARTLASHARTQAANFRQAKASIPAPEVFSSLKRDLHAANVANSQPGSMGRYSATITKLQFKLAEANEKATRGFAEYTAAANTGPMGTLQPPENQPGRPPGAPNTTPGGTDPTDETGTDTDTADPLSAADPLSDPALDGATDTASEMMQTVLPAVLGGVSGALGGVLGAVSGAGQKLQEVGNQAVQGVTQGASALTSAMSAAAPELGGGDELSSGTPDFGGFDGGGGGGGMPGDTEPASSPAGPLTAPATTASTSAPIAAAPATVSAPAPASPPMSGAPMGGGMMPPMMGAPMGGRGGGSEDDRRLYPERRLHIEEQPNTEPVKGRREARSVKQSEGDKK</sequence>
<dbReference type="InterPro" id="IPR038332">
    <property type="entry name" value="PPE_sf"/>
</dbReference>
<feature type="region of interest" description="Disordered" evidence="2">
    <location>
        <begin position="284"/>
        <end position="342"/>
    </location>
</feature>
<feature type="compositionally biased region" description="Low complexity" evidence="2">
    <location>
        <begin position="435"/>
        <end position="480"/>
    </location>
</feature>
<dbReference type="EMBL" id="LQOP01000029">
    <property type="protein sequence ID" value="ORV21653.1"/>
    <property type="molecule type" value="Genomic_DNA"/>
</dbReference>
<feature type="region of interest" description="Disordered" evidence="2">
    <location>
        <begin position="406"/>
        <end position="542"/>
    </location>
</feature>
<gene>
    <name evidence="4" type="ORF">AWB98_26705</name>
</gene>
<proteinExistence type="inferred from homology"/>
<evidence type="ECO:0000256" key="1">
    <source>
        <dbReference type="ARBA" id="ARBA00010652"/>
    </source>
</evidence>
<protein>
    <recommendedName>
        <fullName evidence="3">PPE domain-containing protein</fullName>
    </recommendedName>
</protein>
<dbReference type="SUPFAM" id="SSF140459">
    <property type="entry name" value="PE/PPE dimer-like"/>
    <property type="match status" value="1"/>
</dbReference>
<comment type="similarity">
    <text evidence="1">Belongs to the mycobacterial PPE family.</text>
</comment>
<feature type="compositionally biased region" description="Pro residues" evidence="2">
    <location>
        <begin position="295"/>
        <end position="304"/>
    </location>
</feature>
<feature type="compositionally biased region" description="Acidic residues" evidence="2">
    <location>
        <begin position="314"/>
        <end position="324"/>
    </location>
</feature>
<feature type="compositionally biased region" description="Basic and acidic residues" evidence="2">
    <location>
        <begin position="525"/>
        <end position="542"/>
    </location>
</feature>
<accession>A0ABX3V155</accession>
<feature type="compositionally biased region" description="Basic and acidic residues" evidence="2">
    <location>
        <begin position="501"/>
        <end position="518"/>
    </location>
</feature>
<evidence type="ECO:0000313" key="4">
    <source>
        <dbReference type="EMBL" id="ORV21653.1"/>
    </source>
</evidence>
<evidence type="ECO:0000259" key="3">
    <source>
        <dbReference type="Pfam" id="PF00823"/>
    </source>
</evidence>
<reference evidence="4 5" key="1">
    <citation type="submission" date="2016-01" db="EMBL/GenBank/DDBJ databases">
        <title>The new phylogeny of the genus Mycobacterium.</title>
        <authorList>
            <person name="Tarcisio F."/>
            <person name="Conor M."/>
            <person name="Antonella G."/>
            <person name="Elisabetta G."/>
            <person name="Giulia F.S."/>
            <person name="Sara T."/>
            <person name="Anna F."/>
            <person name="Clotilde B."/>
            <person name="Roberto B."/>
            <person name="Veronica D.S."/>
            <person name="Fabio R."/>
            <person name="Monica P."/>
            <person name="Olivier J."/>
            <person name="Enrico T."/>
            <person name="Nicola S."/>
        </authorList>
    </citation>
    <scope>NUCLEOTIDE SEQUENCE [LARGE SCALE GENOMIC DNA]</scope>
    <source>
        <strain evidence="4 5">CCUG 50187</strain>
    </source>
</reference>
<feature type="domain" description="PPE" evidence="3">
    <location>
        <begin position="135"/>
        <end position="284"/>
    </location>
</feature>
<dbReference type="Pfam" id="PF00823">
    <property type="entry name" value="PPE"/>
    <property type="match status" value="1"/>
</dbReference>
<feature type="compositionally biased region" description="Gly residues" evidence="2">
    <location>
        <begin position="423"/>
        <end position="434"/>
    </location>
</feature>
<dbReference type="Gene3D" id="1.20.1260.20">
    <property type="entry name" value="PPE superfamily"/>
    <property type="match status" value="1"/>
</dbReference>
<dbReference type="Proteomes" id="UP000193811">
    <property type="component" value="Unassembled WGS sequence"/>
</dbReference>
<evidence type="ECO:0000313" key="5">
    <source>
        <dbReference type="Proteomes" id="UP000193811"/>
    </source>
</evidence>
<keyword evidence="5" id="KW-1185">Reference proteome</keyword>
<comment type="caution">
    <text evidence="4">The sequence shown here is derived from an EMBL/GenBank/DDBJ whole genome shotgun (WGS) entry which is preliminary data.</text>
</comment>
<dbReference type="GeneID" id="44299097"/>
<feature type="compositionally biased region" description="Polar residues" evidence="2">
    <location>
        <begin position="87"/>
        <end position="97"/>
    </location>
</feature>